<comment type="caution">
    <text evidence="4">The sequence shown here is derived from an EMBL/GenBank/DDBJ whole genome shotgun (WGS) entry which is preliminary data.</text>
</comment>
<feature type="coiled-coil region" evidence="2">
    <location>
        <begin position="19"/>
        <end position="53"/>
    </location>
</feature>
<dbReference type="GO" id="GO:0000160">
    <property type="term" value="P:phosphorelay signal transduction system"/>
    <property type="evidence" value="ECO:0007669"/>
    <property type="project" value="InterPro"/>
</dbReference>
<gene>
    <name evidence="4" type="ORF">COB67_03380</name>
</gene>
<evidence type="ECO:0000256" key="2">
    <source>
        <dbReference type="SAM" id="Coils"/>
    </source>
</evidence>
<evidence type="ECO:0000313" key="4">
    <source>
        <dbReference type="EMBL" id="PCI29801.1"/>
    </source>
</evidence>
<dbReference type="AlphaFoldDB" id="A0A2A4T8Y0"/>
<reference evidence="5" key="1">
    <citation type="submission" date="2017-08" db="EMBL/GenBank/DDBJ databases">
        <title>A dynamic microbial community with high functional redundancy inhabits the cold, oxic subseafloor aquifer.</title>
        <authorList>
            <person name="Tully B.J."/>
            <person name="Wheat C.G."/>
            <person name="Glazer B.T."/>
            <person name="Huber J.A."/>
        </authorList>
    </citation>
    <scope>NUCLEOTIDE SEQUENCE [LARGE SCALE GENOMIC DNA]</scope>
</reference>
<dbReference type="InterPro" id="IPR008207">
    <property type="entry name" value="Sig_transdc_His_kin_Hpt_dom"/>
</dbReference>
<dbReference type="InterPro" id="IPR036641">
    <property type="entry name" value="HPT_dom_sf"/>
</dbReference>
<keyword evidence="1" id="KW-0597">Phosphoprotein</keyword>
<organism evidence="4 5">
    <name type="scientific">SAR324 cluster bacterium</name>
    <dbReference type="NCBI Taxonomy" id="2024889"/>
    <lineage>
        <taxon>Bacteria</taxon>
        <taxon>Deltaproteobacteria</taxon>
        <taxon>SAR324 cluster</taxon>
    </lineage>
</organism>
<evidence type="ECO:0000256" key="1">
    <source>
        <dbReference type="PROSITE-ProRule" id="PRU00110"/>
    </source>
</evidence>
<dbReference type="Gene3D" id="1.20.120.160">
    <property type="entry name" value="HPT domain"/>
    <property type="match status" value="1"/>
</dbReference>
<dbReference type="Pfam" id="PF01627">
    <property type="entry name" value="Hpt"/>
    <property type="match status" value="1"/>
</dbReference>
<evidence type="ECO:0000259" key="3">
    <source>
        <dbReference type="PROSITE" id="PS50894"/>
    </source>
</evidence>
<feature type="domain" description="HPt" evidence="3">
    <location>
        <begin position="71"/>
        <end position="161"/>
    </location>
</feature>
<dbReference type="EMBL" id="NVSR01000010">
    <property type="protein sequence ID" value="PCI29801.1"/>
    <property type="molecule type" value="Genomic_DNA"/>
</dbReference>
<protein>
    <recommendedName>
        <fullName evidence="3">HPt domain-containing protein</fullName>
    </recommendedName>
</protein>
<accession>A0A2A4T8Y0</accession>
<dbReference type="SUPFAM" id="SSF47226">
    <property type="entry name" value="Histidine-containing phosphotransfer domain, HPT domain"/>
    <property type="match status" value="1"/>
</dbReference>
<proteinExistence type="predicted"/>
<dbReference type="PROSITE" id="PS50894">
    <property type="entry name" value="HPT"/>
    <property type="match status" value="1"/>
</dbReference>
<feature type="modified residue" description="Phosphohistidine" evidence="1">
    <location>
        <position position="110"/>
    </location>
</feature>
<sequence length="161" mass="18332">MIDKSKLIELPEAKGTPFIRQIVNLLNQHEIELQGLRQELEALKSKSARQSRQAGSATKTSVLKAAFQVKVDPELEELIPTFLENRKKEIIMIQANLKKKDFSAIALQGHNLKGVGDTFGFEVIADKGRQIEREAQKKNDRQIQHHLHELAEYLEQVNILT</sequence>
<evidence type="ECO:0000313" key="5">
    <source>
        <dbReference type="Proteomes" id="UP000218113"/>
    </source>
</evidence>
<name>A0A2A4T8Y0_9DELT</name>
<keyword evidence="2" id="KW-0175">Coiled coil</keyword>
<dbReference type="Proteomes" id="UP000218113">
    <property type="component" value="Unassembled WGS sequence"/>
</dbReference>